<gene>
    <name evidence="1" type="ORF">Cabys_1410</name>
</gene>
<protein>
    <submittedName>
        <fullName evidence="1">Uncharacterized protein</fullName>
    </submittedName>
</protein>
<sequence>MAQLTGRIYHASCPSSVERMETSFAVENDFSSAKSIACHEKKLHK</sequence>
<organism evidence="1 2">
    <name type="scientific">Caldithrix abyssi DSM 13497</name>
    <dbReference type="NCBI Taxonomy" id="880073"/>
    <lineage>
        <taxon>Bacteria</taxon>
        <taxon>Pseudomonadati</taxon>
        <taxon>Calditrichota</taxon>
        <taxon>Calditrichia</taxon>
        <taxon>Calditrichales</taxon>
        <taxon>Calditrichaceae</taxon>
        <taxon>Caldithrix</taxon>
    </lineage>
</organism>
<dbReference type="KEGG" id="caby:Cabys_1410"/>
<evidence type="ECO:0000313" key="1">
    <source>
        <dbReference type="EMBL" id="APF18159.1"/>
    </source>
</evidence>
<dbReference type="EMBL" id="CP018099">
    <property type="protein sequence ID" value="APF18159.1"/>
    <property type="molecule type" value="Genomic_DNA"/>
</dbReference>
<accession>A0A1J1C688</accession>
<name>A0A1J1C688_CALAY</name>
<proteinExistence type="predicted"/>
<evidence type="ECO:0000313" key="2">
    <source>
        <dbReference type="Proteomes" id="UP000183868"/>
    </source>
</evidence>
<dbReference type="Proteomes" id="UP000183868">
    <property type="component" value="Chromosome"/>
</dbReference>
<dbReference type="AlphaFoldDB" id="A0A1J1C688"/>
<reference evidence="1 2" key="1">
    <citation type="submission" date="2016-11" db="EMBL/GenBank/DDBJ databases">
        <title>Genomic analysis of Caldithrix abyssi and proposal of a novel bacterial phylum Caldithrichaeota.</title>
        <authorList>
            <person name="Kublanov I."/>
            <person name="Sigalova O."/>
            <person name="Gavrilov S."/>
            <person name="Lebedinsky A."/>
            <person name="Ivanova N."/>
            <person name="Daum C."/>
            <person name="Reddy T."/>
            <person name="Klenk H.P."/>
            <person name="Goker M."/>
            <person name="Reva O."/>
            <person name="Miroshnichenko M."/>
            <person name="Kyprides N."/>
            <person name="Woyke T."/>
            <person name="Gelfand M."/>
        </authorList>
    </citation>
    <scope>NUCLEOTIDE SEQUENCE [LARGE SCALE GENOMIC DNA]</scope>
    <source>
        <strain evidence="1 2">LF13</strain>
    </source>
</reference>